<comment type="subcellular location">
    <subcellularLocation>
        <location evidence="1">Membrane</location>
        <topology evidence="1">Multi-pass membrane protein</topology>
    </subcellularLocation>
</comment>
<keyword evidence="3 6" id="KW-1133">Transmembrane helix</keyword>
<evidence type="ECO:0000256" key="2">
    <source>
        <dbReference type="ARBA" id="ARBA00022692"/>
    </source>
</evidence>
<keyword evidence="2 6" id="KW-0812">Transmembrane</keyword>
<evidence type="ECO:0000313" key="8">
    <source>
        <dbReference type="EMBL" id="GAT58997.1"/>
    </source>
</evidence>
<feature type="transmembrane region" description="Helical" evidence="6">
    <location>
        <begin position="103"/>
        <end position="121"/>
    </location>
</feature>
<evidence type="ECO:0000259" key="7">
    <source>
        <dbReference type="Pfam" id="PF03151"/>
    </source>
</evidence>
<dbReference type="PANTHER" id="PTHR11132">
    <property type="entry name" value="SOLUTE CARRIER FAMILY 35"/>
    <property type="match status" value="1"/>
</dbReference>
<reference evidence="8" key="1">
    <citation type="submission" date="2014-09" db="EMBL/GenBank/DDBJ databases">
        <title>Genome sequence of the luminous mushroom Mycena chlorophos for searching fungal bioluminescence genes.</title>
        <authorList>
            <person name="Tanaka Y."/>
            <person name="Kasuga D."/>
            <person name="Oba Y."/>
            <person name="Hase S."/>
            <person name="Sato K."/>
            <person name="Oba Y."/>
            <person name="Sakakibara Y."/>
        </authorList>
    </citation>
    <scope>NUCLEOTIDE SEQUENCE</scope>
</reference>
<organism evidence="8 9">
    <name type="scientific">Mycena chlorophos</name>
    <name type="common">Agaric fungus</name>
    <name type="synonym">Agaricus chlorophos</name>
    <dbReference type="NCBI Taxonomy" id="658473"/>
    <lineage>
        <taxon>Eukaryota</taxon>
        <taxon>Fungi</taxon>
        <taxon>Dikarya</taxon>
        <taxon>Basidiomycota</taxon>
        <taxon>Agaricomycotina</taxon>
        <taxon>Agaricomycetes</taxon>
        <taxon>Agaricomycetidae</taxon>
        <taxon>Agaricales</taxon>
        <taxon>Marasmiineae</taxon>
        <taxon>Mycenaceae</taxon>
        <taxon>Mycena</taxon>
    </lineage>
</organism>
<evidence type="ECO:0000256" key="1">
    <source>
        <dbReference type="ARBA" id="ARBA00004141"/>
    </source>
</evidence>
<feature type="transmembrane region" description="Helical" evidence="6">
    <location>
        <begin position="76"/>
        <end position="97"/>
    </location>
</feature>
<dbReference type="EMBL" id="DF849799">
    <property type="protein sequence ID" value="GAT58997.1"/>
    <property type="molecule type" value="Genomic_DNA"/>
</dbReference>
<keyword evidence="9" id="KW-1185">Reference proteome</keyword>
<dbReference type="Pfam" id="PF03151">
    <property type="entry name" value="TPT"/>
    <property type="match status" value="1"/>
</dbReference>
<feature type="transmembrane region" description="Helical" evidence="6">
    <location>
        <begin position="128"/>
        <end position="150"/>
    </location>
</feature>
<dbReference type="InterPro" id="IPR004853">
    <property type="entry name" value="Sugar_P_trans_dom"/>
</dbReference>
<name>A0ABQ0M6X0_MYCCL</name>
<keyword evidence="4 6" id="KW-0472">Membrane</keyword>
<feature type="compositionally biased region" description="Basic and acidic residues" evidence="5">
    <location>
        <begin position="326"/>
        <end position="338"/>
    </location>
</feature>
<dbReference type="InterPro" id="IPR050186">
    <property type="entry name" value="TPT_transporter"/>
</dbReference>
<sequence>MLSTTQLQVFGVVAFYMSAALVMVFVNKAVLTSDPDLPLVFLLLQLLIAVALLHLSALVSKSVEIPRITLDATKKLFPVVFVNITGLAFNILCLRGVEASFFQIARGLVLPLTILVSWLHTPTNPVSVQIIAASAVVTCGFFLGVAPSAAVPLSSTPSFVSLFYGVLSSLFIAVHAVLIKTSLPYCSNSTIQLAWWTNAGSAVLLLPVVLFAGEFSVLQNKLYDGQWNATVFLYGSLITGIFGFLLCIAGLLSIRVTSPITHMFSSAARSVLQTLIGVAYFGDLINTNRAASILVILGGTMLYTWIKAAEAKKPPQPAPIDLEAQETDKLDLHDDGKE</sequence>
<gene>
    <name evidence="8" type="ORF">MCHLO_15361</name>
</gene>
<feature type="transmembrane region" description="Helical" evidence="6">
    <location>
        <begin position="37"/>
        <end position="55"/>
    </location>
</feature>
<evidence type="ECO:0000313" key="9">
    <source>
        <dbReference type="Proteomes" id="UP000815677"/>
    </source>
</evidence>
<feature type="transmembrane region" description="Helical" evidence="6">
    <location>
        <begin position="193"/>
        <end position="212"/>
    </location>
</feature>
<evidence type="ECO:0000256" key="3">
    <source>
        <dbReference type="ARBA" id="ARBA00022989"/>
    </source>
</evidence>
<protein>
    <recommendedName>
        <fullName evidence="7">Sugar phosphate transporter domain-containing protein</fullName>
    </recommendedName>
</protein>
<proteinExistence type="predicted"/>
<feature type="transmembrane region" description="Helical" evidence="6">
    <location>
        <begin position="232"/>
        <end position="254"/>
    </location>
</feature>
<feature type="transmembrane region" description="Helical" evidence="6">
    <location>
        <begin position="162"/>
        <end position="181"/>
    </location>
</feature>
<dbReference type="Proteomes" id="UP000815677">
    <property type="component" value="Unassembled WGS sequence"/>
</dbReference>
<feature type="region of interest" description="Disordered" evidence="5">
    <location>
        <begin position="312"/>
        <end position="338"/>
    </location>
</feature>
<evidence type="ECO:0000256" key="4">
    <source>
        <dbReference type="ARBA" id="ARBA00023136"/>
    </source>
</evidence>
<evidence type="ECO:0000256" key="5">
    <source>
        <dbReference type="SAM" id="MobiDB-lite"/>
    </source>
</evidence>
<feature type="transmembrane region" description="Helical" evidence="6">
    <location>
        <begin position="7"/>
        <end position="25"/>
    </location>
</feature>
<feature type="domain" description="Sugar phosphate transporter" evidence="7">
    <location>
        <begin position="15"/>
        <end position="303"/>
    </location>
</feature>
<accession>A0ABQ0M6X0</accession>
<evidence type="ECO:0000256" key="6">
    <source>
        <dbReference type="SAM" id="Phobius"/>
    </source>
</evidence>